<gene>
    <name evidence="1" type="ORF">Amon02_000728300</name>
</gene>
<dbReference type="EMBL" id="BSXS01006015">
    <property type="protein sequence ID" value="GME85007.1"/>
    <property type="molecule type" value="Genomic_DNA"/>
</dbReference>
<comment type="caution">
    <text evidence="1">The sequence shown here is derived from an EMBL/GenBank/DDBJ whole genome shotgun (WGS) entry which is preliminary data.</text>
</comment>
<proteinExistence type="predicted"/>
<keyword evidence="2" id="KW-1185">Reference proteome</keyword>
<evidence type="ECO:0000313" key="2">
    <source>
        <dbReference type="Proteomes" id="UP001165064"/>
    </source>
</evidence>
<organism evidence="1 2">
    <name type="scientific">Ambrosiozyma monospora</name>
    <name type="common">Yeast</name>
    <name type="synonym">Endomycopsis monosporus</name>
    <dbReference type="NCBI Taxonomy" id="43982"/>
    <lineage>
        <taxon>Eukaryota</taxon>
        <taxon>Fungi</taxon>
        <taxon>Dikarya</taxon>
        <taxon>Ascomycota</taxon>
        <taxon>Saccharomycotina</taxon>
        <taxon>Pichiomycetes</taxon>
        <taxon>Pichiales</taxon>
        <taxon>Pichiaceae</taxon>
        <taxon>Ambrosiozyma</taxon>
    </lineage>
</organism>
<sequence length="309" mass="35035">MTDIIDYKTSFATWAPLFFKHYLPNVYKAYNSFRIGRSKFEPVTKNLMEVDEDTEILRRSYLVKFVNIDSVKLSKLLTIARSHNVKLTSLLSVINLLAISPITKEHTIDVGIPVNVRSVIDHESAQSHCNSFSDKFGVYIGMIMINFNPLQKLTDTKNNDEDTQLELDWELVNFIQDNLTKRAPSSHKIFGMLNVVNVEQIMKSMLHGARRHTFAISNLGTLTHEESSGIQKSNDNSQNEPGQRNVEILDMKFSQPLGQGDYMFCCNVIGTPKGGVNLSFVCAKSLGDEVFETYVNGFERWVDHVIESS</sequence>
<protein>
    <submittedName>
        <fullName evidence="1">Unnamed protein product</fullName>
    </submittedName>
</protein>
<name>A0ACB5TB64_AMBMO</name>
<evidence type="ECO:0000313" key="1">
    <source>
        <dbReference type="EMBL" id="GME85007.1"/>
    </source>
</evidence>
<dbReference type="Proteomes" id="UP001165064">
    <property type="component" value="Unassembled WGS sequence"/>
</dbReference>
<accession>A0ACB5TB64</accession>
<reference evidence="1" key="1">
    <citation type="submission" date="2023-04" db="EMBL/GenBank/DDBJ databases">
        <title>Ambrosiozyma monospora NBRC 10751.</title>
        <authorList>
            <person name="Ichikawa N."/>
            <person name="Sato H."/>
            <person name="Tonouchi N."/>
        </authorList>
    </citation>
    <scope>NUCLEOTIDE SEQUENCE</scope>
    <source>
        <strain evidence="1">NBRC 10751</strain>
    </source>
</reference>